<accession>A0A2K2D9Y7</accession>
<sequence length="49" mass="5757">MAVRSKGDIPSPIEIFKRVKKSIYRQGYSTFQQHTANIICTQFHPYTLR</sequence>
<dbReference type="Gramene" id="PNT71095">
    <property type="protein sequence ID" value="PNT71095"/>
    <property type="gene ID" value="BRADI_2g23022v3"/>
</dbReference>
<reference evidence="2" key="3">
    <citation type="submission" date="2018-08" db="UniProtKB">
        <authorList>
            <consortium name="EnsemblPlants"/>
        </authorList>
    </citation>
    <scope>IDENTIFICATION</scope>
    <source>
        <strain evidence="2">cv. Bd21</strain>
    </source>
</reference>
<gene>
    <name evidence="1" type="ORF">BRADI_2g23022v3</name>
</gene>
<dbReference type="EnsemblPlants" id="PNT71095">
    <property type="protein sequence ID" value="PNT71095"/>
    <property type="gene ID" value="BRADI_2g23022v3"/>
</dbReference>
<dbReference type="AlphaFoldDB" id="A0A2K2D9Y7"/>
<keyword evidence="3" id="KW-1185">Reference proteome</keyword>
<organism evidence="1">
    <name type="scientific">Brachypodium distachyon</name>
    <name type="common">Purple false brome</name>
    <name type="synonym">Trachynia distachya</name>
    <dbReference type="NCBI Taxonomy" id="15368"/>
    <lineage>
        <taxon>Eukaryota</taxon>
        <taxon>Viridiplantae</taxon>
        <taxon>Streptophyta</taxon>
        <taxon>Embryophyta</taxon>
        <taxon>Tracheophyta</taxon>
        <taxon>Spermatophyta</taxon>
        <taxon>Magnoliopsida</taxon>
        <taxon>Liliopsida</taxon>
        <taxon>Poales</taxon>
        <taxon>Poaceae</taxon>
        <taxon>BOP clade</taxon>
        <taxon>Pooideae</taxon>
        <taxon>Stipodae</taxon>
        <taxon>Brachypodieae</taxon>
        <taxon>Brachypodium</taxon>
    </lineage>
</organism>
<dbReference type="EMBL" id="CM000881">
    <property type="protein sequence ID" value="PNT71095.1"/>
    <property type="molecule type" value="Genomic_DNA"/>
</dbReference>
<evidence type="ECO:0000313" key="2">
    <source>
        <dbReference type="EnsemblPlants" id="PNT71095"/>
    </source>
</evidence>
<evidence type="ECO:0000313" key="1">
    <source>
        <dbReference type="EMBL" id="PNT71095.1"/>
    </source>
</evidence>
<reference evidence="1 2" key="1">
    <citation type="journal article" date="2010" name="Nature">
        <title>Genome sequencing and analysis of the model grass Brachypodium distachyon.</title>
        <authorList>
            <consortium name="International Brachypodium Initiative"/>
        </authorList>
    </citation>
    <scope>NUCLEOTIDE SEQUENCE [LARGE SCALE GENOMIC DNA]</scope>
    <source>
        <strain evidence="1 2">Bd21</strain>
    </source>
</reference>
<dbReference type="InParanoid" id="A0A2K2D9Y7"/>
<proteinExistence type="predicted"/>
<name>A0A2K2D9Y7_BRADI</name>
<dbReference type="Proteomes" id="UP000008810">
    <property type="component" value="Chromosome 2"/>
</dbReference>
<evidence type="ECO:0000313" key="3">
    <source>
        <dbReference type="Proteomes" id="UP000008810"/>
    </source>
</evidence>
<protein>
    <submittedName>
        <fullName evidence="1 2">Uncharacterized protein</fullName>
    </submittedName>
</protein>
<reference evidence="1" key="2">
    <citation type="submission" date="2017-06" db="EMBL/GenBank/DDBJ databases">
        <title>WGS assembly of Brachypodium distachyon.</title>
        <authorList>
            <consortium name="The International Brachypodium Initiative"/>
            <person name="Lucas S."/>
            <person name="Harmon-Smith M."/>
            <person name="Lail K."/>
            <person name="Tice H."/>
            <person name="Grimwood J."/>
            <person name="Bruce D."/>
            <person name="Barry K."/>
            <person name="Shu S."/>
            <person name="Lindquist E."/>
            <person name="Wang M."/>
            <person name="Pitluck S."/>
            <person name="Vogel J.P."/>
            <person name="Garvin D.F."/>
            <person name="Mockler T.C."/>
            <person name="Schmutz J."/>
            <person name="Rokhsar D."/>
            <person name="Bevan M.W."/>
        </authorList>
    </citation>
    <scope>NUCLEOTIDE SEQUENCE</scope>
    <source>
        <strain evidence="1">Bd21</strain>
    </source>
</reference>